<evidence type="ECO:0000256" key="2">
    <source>
        <dbReference type="ARBA" id="ARBA00008066"/>
    </source>
</evidence>
<dbReference type="InterPro" id="IPR013057">
    <property type="entry name" value="AA_transpt_TM"/>
</dbReference>
<feature type="transmembrane region" description="Helical" evidence="6">
    <location>
        <begin position="403"/>
        <end position="425"/>
    </location>
</feature>
<organism evidence="8 9">
    <name type="scientific">Mucor circinelloides f. lusitanicus</name>
    <name type="common">Mucor racemosus var. lusitanicus</name>
    <dbReference type="NCBI Taxonomy" id="29924"/>
    <lineage>
        <taxon>Eukaryota</taxon>
        <taxon>Fungi</taxon>
        <taxon>Fungi incertae sedis</taxon>
        <taxon>Mucoromycota</taxon>
        <taxon>Mucoromycotina</taxon>
        <taxon>Mucoromycetes</taxon>
        <taxon>Mucorales</taxon>
        <taxon>Mucorineae</taxon>
        <taxon>Mucoraceae</taxon>
        <taxon>Mucor</taxon>
    </lineage>
</organism>
<feature type="transmembrane region" description="Helical" evidence="6">
    <location>
        <begin position="216"/>
        <end position="240"/>
    </location>
</feature>
<comment type="similarity">
    <text evidence="2">Belongs to the amino acid/polyamine transporter 2 family.</text>
</comment>
<keyword evidence="3 6" id="KW-0812">Transmembrane</keyword>
<dbReference type="Proteomes" id="UP000469890">
    <property type="component" value="Unassembled WGS sequence"/>
</dbReference>
<evidence type="ECO:0000313" key="8">
    <source>
        <dbReference type="EMBL" id="KAF1802450.1"/>
    </source>
</evidence>
<proteinExistence type="inferred from homology"/>
<feature type="transmembrane region" description="Helical" evidence="6">
    <location>
        <begin position="377"/>
        <end position="397"/>
    </location>
</feature>
<name>A0A8H4BHP7_MUCCL</name>
<dbReference type="PANTHER" id="PTHR22950:SF349">
    <property type="entry name" value="AMINO ACID TRANSPORTER TRANSMEMBRANE DOMAIN-CONTAINING PROTEIN"/>
    <property type="match status" value="1"/>
</dbReference>
<comment type="caution">
    <text evidence="8">The sequence shown here is derived from an EMBL/GenBank/DDBJ whole genome shotgun (WGS) entry which is preliminary data.</text>
</comment>
<feature type="domain" description="Amino acid transporter transmembrane" evidence="7">
    <location>
        <begin position="71"/>
        <end position="458"/>
    </location>
</feature>
<feature type="transmembrane region" description="Helical" evidence="6">
    <location>
        <begin position="292"/>
        <end position="316"/>
    </location>
</feature>
<keyword evidence="4 6" id="KW-1133">Transmembrane helix</keyword>
<comment type="subcellular location">
    <subcellularLocation>
        <location evidence="1">Membrane</location>
        <topology evidence="1">Multi-pass membrane protein</topology>
    </subcellularLocation>
</comment>
<dbReference type="GO" id="GO:0005774">
    <property type="term" value="C:vacuolar membrane"/>
    <property type="evidence" value="ECO:0007669"/>
    <property type="project" value="TreeGrafter"/>
</dbReference>
<dbReference type="Pfam" id="PF01490">
    <property type="entry name" value="Aa_trans"/>
    <property type="match status" value="1"/>
</dbReference>
<evidence type="ECO:0000256" key="5">
    <source>
        <dbReference type="ARBA" id="ARBA00023136"/>
    </source>
</evidence>
<feature type="transmembrane region" description="Helical" evidence="6">
    <location>
        <begin position="260"/>
        <end position="280"/>
    </location>
</feature>
<feature type="transmembrane region" description="Helical" evidence="6">
    <location>
        <begin position="186"/>
        <end position="209"/>
    </location>
</feature>
<dbReference type="AlphaFoldDB" id="A0A8H4BHP7"/>
<dbReference type="EMBL" id="JAAECE010000004">
    <property type="protein sequence ID" value="KAF1802450.1"/>
    <property type="molecule type" value="Genomic_DNA"/>
</dbReference>
<sequence length="470" mass="52595">MRSTSAPPKYNHDDTMTIQTVDIIELVPFDQGTKLPIVENEINEHIDMEPVQATLKDVEQEQEEEDSKRNVSNTNTLSSIICVVAGTGILAIAHALSQSGWIGLLYLIASACMSHFTGIILIKCLYAEKYHGGGRLKDYADIGLAAFGKSGQVIGWVFSQAFLFLTPTIYMILASENISDILAQNGFIWLGRTACIWLIAIIIGVPFILVRNMKDVSFLSTFASLCTVCLLLVVCVVSMSSDYTEKIHTVHHDMAIPKNIPIAFSTFSFSYCGHVIYPHLEASMITPKRWSKVLLVSTCVISIMYFTMGLVCYLVFGDHVQSPVYKSLPVGSSQNIAMFVITIHVILVIPFYLYVFTTRIESWLKIEKQQENATSKIMRISLRIGQVAVCGIFAMFIPYFSDFMALVGTILSDTLSFVLPSIFWLKLNWYRSHRTDYEAIVCFIVAMVGVFCATFGTIDAAKQLYHDYVR</sequence>
<accession>A0A8H4BHP7</accession>
<protein>
    <submittedName>
        <fullName evidence="8">Transmembrane amino acid transporter protein-domain-containing protein</fullName>
    </submittedName>
</protein>
<feature type="transmembrane region" description="Helical" evidence="6">
    <location>
        <begin position="153"/>
        <end position="174"/>
    </location>
</feature>
<evidence type="ECO:0000256" key="3">
    <source>
        <dbReference type="ARBA" id="ARBA00022692"/>
    </source>
</evidence>
<evidence type="ECO:0000259" key="7">
    <source>
        <dbReference type="Pfam" id="PF01490"/>
    </source>
</evidence>
<feature type="transmembrane region" description="Helical" evidence="6">
    <location>
        <begin position="437"/>
        <end position="458"/>
    </location>
</feature>
<gene>
    <name evidence="8" type="ORF">FB192DRAFT_1458372</name>
</gene>
<keyword evidence="5 6" id="KW-0472">Membrane</keyword>
<evidence type="ECO:0000256" key="4">
    <source>
        <dbReference type="ARBA" id="ARBA00022989"/>
    </source>
</evidence>
<feature type="transmembrane region" description="Helical" evidence="6">
    <location>
        <begin position="103"/>
        <end position="126"/>
    </location>
</feature>
<reference evidence="8 9" key="1">
    <citation type="submission" date="2019-09" db="EMBL/GenBank/DDBJ databases">
        <authorList>
            <consortium name="DOE Joint Genome Institute"/>
            <person name="Mondo S.J."/>
            <person name="Navarro-Mendoza M.I."/>
            <person name="Perez-Arques C."/>
            <person name="Panchal S."/>
            <person name="Nicolas F.E."/>
            <person name="Ganguly P."/>
            <person name="Pangilinan J."/>
            <person name="Grigoriev I."/>
            <person name="Heitman J."/>
            <person name="Sanya K."/>
            <person name="Garre V."/>
        </authorList>
    </citation>
    <scope>NUCLEOTIDE SEQUENCE [LARGE SCALE GENOMIC DNA]</scope>
    <source>
        <strain evidence="8 9">MU402</strain>
    </source>
</reference>
<dbReference type="PANTHER" id="PTHR22950">
    <property type="entry name" value="AMINO ACID TRANSPORTER"/>
    <property type="match status" value="1"/>
</dbReference>
<feature type="transmembrane region" description="Helical" evidence="6">
    <location>
        <begin position="336"/>
        <end position="356"/>
    </location>
</feature>
<evidence type="ECO:0000313" key="9">
    <source>
        <dbReference type="Proteomes" id="UP000469890"/>
    </source>
</evidence>
<evidence type="ECO:0000256" key="1">
    <source>
        <dbReference type="ARBA" id="ARBA00004141"/>
    </source>
</evidence>
<feature type="transmembrane region" description="Helical" evidence="6">
    <location>
        <begin position="77"/>
        <end position="97"/>
    </location>
</feature>
<evidence type="ECO:0000256" key="6">
    <source>
        <dbReference type="SAM" id="Phobius"/>
    </source>
</evidence>
<dbReference type="GO" id="GO:0015179">
    <property type="term" value="F:L-amino acid transmembrane transporter activity"/>
    <property type="evidence" value="ECO:0007669"/>
    <property type="project" value="TreeGrafter"/>
</dbReference>